<dbReference type="EMBL" id="CAICTM010000769">
    <property type="protein sequence ID" value="CAB9516259.1"/>
    <property type="molecule type" value="Genomic_DNA"/>
</dbReference>
<evidence type="ECO:0000313" key="3">
    <source>
        <dbReference type="Proteomes" id="UP001153069"/>
    </source>
</evidence>
<evidence type="ECO:0000313" key="2">
    <source>
        <dbReference type="EMBL" id="CAB9516259.1"/>
    </source>
</evidence>
<dbReference type="Proteomes" id="UP001153069">
    <property type="component" value="Unassembled WGS sequence"/>
</dbReference>
<organism evidence="2 3">
    <name type="scientific">Seminavis robusta</name>
    <dbReference type="NCBI Taxonomy" id="568900"/>
    <lineage>
        <taxon>Eukaryota</taxon>
        <taxon>Sar</taxon>
        <taxon>Stramenopiles</taxon>
        <taxon>Ochrophyta</taxon>
        <taxon>Bacillariophyta</taxon>
        <taxon>Bacillariophyceae</taxon>
        <taxon>Bacillariophycidae</taxon>
        <taxon>Naviculales</taxon>
        <taxon>Naviculaceae</taxon>
        <taxon>Seminavis</taxon>
    </lineage>
</organism>
<gene>
    <name evidence="2" type="ORF">SEMRO_770_G200040.1</name>
</gene>
<protein>
    <submittedName>
        <fullName evidence="2">Uncharacterized protein</fullName>
    </submittedName>
</protein>
<dbReference type="OrthoDB" id="45013at2759"/>
<feature type="compositionally biased region" description="Basic and acidic residues" evidence="1">
    <location>
        <begin position="47"/>
        <end position="64"/>
    </location>
</feature>
<comment type="caution">
    <text evidence="2">The sequence shown here is derived from an EMBL/GenBank/DDBJ whole genome shotgun (WGS) entry which is preliminary data.</text>
</comment>
<evidence type="ECO:0000256" key="1">
    <source>
        <dbReference type="SAM" id="MobiDB-lite"/>
    </source>
</evidence>
<name>A0A9N8ED57_9STRA</name>
<reference evidence="2" key="1">
    <citation type="submission" date="2020-06" db="EMBL/GenBank/DDBJ databases">
        <authorList>
            <consortium name="Plant Systems Biology data submission"/>
        </authorList>
    </citation>
    <scope>NUCLEOTIDE SEQUENCE</scope>
    <source>
        <strain evidence="2">D6</strain>
    </source>
</reference>
<sequence length="151" mass="17015">MADESDDSDEWGMEELNIPAKKDKAADDEDAGKAQGDNEDDWSTPLQKEETKEQPPVKKEDDRPMIIVDMTQMTKEKIHSKFDRNSVNDAEAASALRKKLEQDYDSYAKDAALLGDGTVIPCGMSVWRGALTRLRDERPGHYFAPIFPPKK</sequence>
<accession>A0A9N8ED57</accession>
<feature type="compositionally biased region" description="Acidic residues" evidence="1">
    <location>
        <begin position="1"/>
        <end position="13"/>
    </location>
</feature>
<keyword evidence="3" id="KW-1185">Reference proteome</keyword>
<proteinExistence type="predicted"/>
<feature type="region of interest" description="Disordered" evidence="1">
    <location>
        <begin position="1"/>
        <end position="65"/>
    </location>
</feature>
<dbReference type="AlphaFoldDB" id="A0A9N8ED57"/>